<dbReference type="Proteomes" id="UP001054837">
    <property type="component" value="Unassembled WGS sequence"/>
</dbReference>
<keyword evidence="2" id="KW-1185">Reference proteome</keyword>
<dbReference type="EMBL" id="BPLQ01003787">
    <property type="protein sequence ID" value="GIY03290.1"/>
    <property type="molecule type" value="Genomic_DNA"/>
</dbReference>
<name>A0AAV4Q5L2_9ARAC</name>
<protein>
    <submittedName>
        <fullName evidence="1">Uncharacterized protein</fullName>
    </submittedName>
</protein>
<gene>
    <name evidence="1" type="ORF">CDAR_99341</name>
</gene>
<comment type="caution">
    <text evidence="1">The sequence shown here is derived from an EMBL/GenBank/DDBJ whole genome shotgun (WGS) entry which is preliminary data.</text>
</comment>
<evidence type="ECO:0000313" key="2">
    <source>
        <dbReference type="Proteomes" id="UP001054837"/>
    </source>
</evidence>
<evidence type="ECO:0000313" key="1">
    <source>
        <dbReference type="EMBL" id="GIY03290.1"/>
    </source>
</evidence>
<accession>A0AAV4Q5L2</accession>
<proteinExistence type="predicted"/>
<reference evidence="1 2" key="1">
    <citation type="submission" date="2021-06" db="EMBL/GenBank/DDBJ databases">
        <title>Caerostris darwini draft genome.</title>
        <authorList>
            <person name="Kono N."/>
            <person name="Arakawa K."/>
        </authorList>
    </citation>
    <scope>NUCLEOTIDE SEQUENCE [LARGE SCALE GENOMIC DNA]</scope>
</reference>
<dbReference type="AlphaFoldDB" id="A0AAV4Q5L2"/>
<sequence>MLGYGAPSFEGIEPCARAPLFSATVVPCLPRAGSTRSRWRSAEVNAAITGGKTKRVRSDMRTYGAMLAAILPRAQCCVVLRSLARLHPGILRKLRLRCDYVHVRNTVISGHEKMLWRGLFRESEVLHLGTHAYSEWLMGSEQLTAVEEECPGDTRSGCHCIIGENAQVAD</sequence>
<organism evidence="1 2">
    <name type="scientific">Caerostris darwini</name>
    <dbReference type="NCBI Taxonomy" id="1538125"/>
    <lineage>
        <taxon>Eukaryota</taxon>
        <taxon>Metazoa</taxon>
        <taxon>Ecdysozoa</taxon>
        <taxon>Arthropoda</taxon>
        <taxon>Chelicerata</taxon>
        <taxon>Arachnida</taxon>
        <taxon>Araneae</taxon>
        <taxon>Araneomorphae</taxon>
        <taxon>Entelegynae</taxon>
        <taxon>Araneoidea</taxon>
        <taxon>Araneidae</taxon>
        <taxon>Caerostris</taxon>
    </lineage>
</organism>